<feature type="compositionally biased region" description="Acidic residues" evidence="1">
    <location>
        <begin position="1"/>
        <end position="15"/>
    </location>
</feature>
<comment type="caution">
    <text evidence="2">The sequence shown here is derived from an EMBL/GenBank/DDBJ whole genome shotgun (WGS) entry which is preliminary data.</text>
</comment>
<reference evidence="2" key="1">
    <citation type="submission" date="2016-10" db="EMBL/GenBank/DDBJ databases">
        <authorList>
            <person name="Benchimol M."/>
            <person name="Almeida L.G."/>
            <person name="Vasconcelos A.T."/>
            <person name="Perreira-Neves A."/>
            <person name="Rosa I.A."/>
            <person name="Tasca T."/>
            <person name="Bogo M.R."/>
            <person name="de Souza W."/>
        </authorList>
    </citation>
    <scope>NUCLEOTIDE SEQUENCE [LARGE SCALE GENOMIC DNA]</scope>
    <source>
        <strain evidence="2">K</strain>
    </source>
</reference>
<evidence type="ECO:0000313" key="3">
    <source>
        <dbReference type="Proteomes" id="UP000179807"/>
    </source>
</evidence>
<protein>
    <submittedName>
        <fullName evidence="2">Uncharacterized protein</fullName>
    </submittedName>
</protein>
<dbReference type="GeneID" id="94824982"/>
<feature type="compositionally biased region" description="Polar residues" evidence="1">
    <location>
        <begin position="61"/>
        <end position="71"/>
    </location>
</feature>
<dbReference type="Proteomes" id="UP000179807">
    <property type="component" value="Unassembled WGS sequence"/>
</dbReference>
<feature type="compositionally biased region" description="Basic and acidic residues" evidence="1">
    <location>
        <begin position="16"/>
        <end position="52"/>
    </location>
</feature>
<evidence type="ECO:0000313" key="2">
    <source>
        <dbReference type="EMBL" id="OHT01133.1"/>
    </source>
</evidence>
<evidence type="ECO:0000256" key="1">
    <source>
        <dbReference type="SAM" id="MobiDB-lite"/>
    </source>
</evidence>
<dbReference type="VEuPathDB" id="TrichDB:TRFO_01731"/>
<dbReference type="RefSeq" id="XP_068354269.1">
    <property type="nucleotide sequence ID" value="XM_068490278.1"/>
</dbReference>
<accession>A0A1J4JV46</accession>
<dbReference type="AlphaFoldDB" id="A0A1J4JV46"/>
<name>A0A1J4JV46_9EUKA</name>
<keyword evidence="3" id="KW-1185">Reference proteome</keyword>
<dbReference type="EMBL" id="MLAK01000926">
    <property type="protein sequence ID" value="OHT01133.1"/>
    <property type="molecule type" value="Genomic_DNA"/>
</dbReference>
<proteinExistence type="predicted"/>
<organism evidence="2 3">
    <name type="scientific">Tritrichomonas foetus</name>
    <dbReference type="NCBI Taxonomy" id="1144522"/>
    <lineage>
        <taxon>Eukaryota</taxon>
        <taxon>Metamonada</taxon>
        <taxon>Parabasalia</taxon>
        <taxon>Tritrichomonadida</taxon>
        <taxon>Tritrichomonadidae</taxon>
        <taxon>Tritrichomonas</taxon>
    </lineage>
</organism>
<gene>
    <name evidence="2" type="ORF">TRFO_01731</name>
</gene>
<feature type="region of interest" description="Disordered" evidence="1">
    <location>
        <begin position="1"/>
        <end position="106"/>
    </location>
</feature>
<sequence length="106" mass="11445">MEEPEFPNTDENDENGDAKNGDAKNGDAKNGDAKNGDTKNDDTKNDDAKNDIDESGDTVFITKQTNSNIDQGKNEAVLDEADESFINGGNEIEGNDKSDDSKDDID</sequence>